<dbReference type="GO" id="GO:0006346">
    <property type="term" value="P:DNA methylation-dependent constitutive heterochromatin formation"/>
    <property type="evidence" value="ECO:0007669"/>
    <property type="project" value="TreeGrafter"/>
</dbReference>
<keyword evidence="7" id="KW-0804">Transcription</keyword>
<comment type="caution">
    <text evidence="13">The sequence shown here is derived from an EMBL/GenBank/DDBJ whole genome shotgun (WGS) entry which is preliminary data.</text>
</comment>
<feature type="domain" description="CXXC-type" evidence="12">
    <location>
        <begin position="594"/>
        <end position="641"/>
    </location>
</feature>
<dbReference type="CDD" id="cd01396">
    <property type="entry name" value="MeCP2_MBD"/>
    <property type="match status" value="1"/>
</dbReference>
<dbReference type="Proteomes" id="UP000829720">
    <property type="component" value="Unassembled WGS sequence"/>
</dbReference>
<feature type="region of interest" description="Disordered" evidence="10">
    <location>
        <begin position="230"/>
        <end position="378"/>
    </location>
</feature>
<feature type="compositionally biased region" description="Acidic residues" evidence="10">
    <location>
        <begin position="87"/>
        <end position="98"/>
    </location>
</feature>
<evidence type="ECO:0000256" key="4">
    <source>
        <dbReference type="ARBA" id="ARBA00022833"/>
    </source>
</evidence>
<dbReference type="Gene3D" id="3.30.890.10">
    <property type="entry name" value="Methyl-cpg-binding Protein 2, Chain A"/>
    <property type="match status" value="1"/>
</dbReference>
<keyword evidence="3 9" id="KW-0863">Zinc-finger</keyword>
<dbReference type="GO" id="GO:0008327">
    <property type="term" value="F:methyl-CpG binding"/>
    <property type="evidence" value="ECO:0007669"/>
    <property type="project" value="TreeGrafter"/>
</dbReference>
<dbReference type="GO" id="GO:0008270">
    <property type="term" value="F:zinc ion binding"/>
    <property type="evidence" value="ECO:0007669"/>
    <property type="project" value="UniProtKB-KW"/>
</dbReference>
<feature type="compositionally biased region" description="Polar residues" evidence="10">
    <location>
        <begin position="338"/>
        <end position="347"/>
    </location>
</feature>
<keyword evidence="4" id="KW-0862">Zinc</keyword>
<gene>
    <name evidence="13" type="ORF">AGOR_G00139280</name>
</gene>
<dbReference type="SMART" id="SM00391">
    <property type="entry name" value="MBD"/>
    <property type="match status" value="1"/>
</dbReference>
<dbReference type="AlphaFoldDB" id="A0A8T3D5V0"/>
<dbReference type="OrthoDB" id="10072024at2759"/>
<feature type="region of interest" description="Disordered" evidence="10">
    <location>
        <begin position="1"/>
        <end position="115"/>
    </location>
</feature>
<name>A0A8T3D5V0_9TELE</name>
<dbReference type="InterPro" id="IPR016177">
    <property type="entry name" value="DNA-bd_dom_sf"/>
</dbReference>
<dbReference type="PROSITE" id="PS51058">
    <property type="entry name" value="ZF_CXXC"/>
    <property type="match status" value="2"/>
</dbReference>
<evidence type="ECO:0000256" key="5">
    <source>
        <dbReference type="ARBA" id="ARBA00023015"/>
    </source>
</evidence>
<feature type="compositionally biased region" description="Basic and acidic residues" evidence="10">
    <location>
        <begin position="13"/>
        <end position="28"/>
    </location>
</feature>
<keyword evidence="14" id="KW-1185">Reference proteome</keyword>
<keyword evidence="6" id="KW-0238">DNA-binding</keyword>
<feature type="domain" description="CXXC-type" evidence="12">
    <location>
        <begin position="447"/>
        <end position="494"/>
    </location>
</feature>
<dbReference type="PANTHER" id="PTHR12396">
    <property type="entry name" value="METHYL-CPG BINDING PROTEIN, MBD"/>
    <property type="match status" value="1"/>
</dbReference>
<feature type="compositionally biased region" description="Polar residues" evidence="10">
    <location>
        <begin position="268"/>
        <end position="278"/>
    </location>
</feature>
<evidence type="ECO:0000256" key="1">
    <source>
        <dbReference type="ARBA" id="ARBA00004123"/>
    </source>
</evidence>
<dbReference type="GO" id="GO:0000122">
    <property type="term" value="P:negative regulation of transcription by RNA polymerase II"/>
    <property type="evidence" value="ECO:0007669"/>
    <property type="project" value="TreeGrafter"/>
</dbReference>
<keyword evidence="8" id="KW-0539">Nucleus</keyword>
<evidence type="ECO:0008006" key="15">
    <source>
        <dbReference type="Google" id="ProtNLM"/>
    </source>
</evidence>
<keyword evidence="2" id="KW-0479">Metal-binding</keyword>
<evidence type="ECO:0000256" key="10">
    <source>
        <dbReference type="SAM" id="MobiDB-lite"/>
    </source>
</evidence>
<comment type="subcellular location">
    <subcellularLocation>
        <location evidence="1">Nucleus</location>
    </subcellularLocation>
</comment>
<evidence type="ECO:0000256" key="9">
    <source>
        <dbReference type="PROSITE-ProRule" id="PRU00509"/>
    </source>
</evidence>
<dbReference type="Pfam" id="PF02008">
    <property type="entry name" value="zf-CXXC"/>
    <property type="match status" value="2"/>
</dbReference>
<dbReference type="EMBL" id="JAERUA010000012">
    <property type="protein sequence ID" value="KAI1892999.1"/>
    <property type="molecule type" value="Genomic_DNA"/>
</dbReference>
<evidence type="ECO:0000256" key="2">
    <source>
        <dbReference type="ARBA" id="ARBA00022723"/>
    </source>
</evidence>
<feature type="compositionally biased region" description="Low complexity" evidence="10">
    <location>
        <begin position="317"/>
        <end position="328"/>
    </location>
</feature>
<accession>A0A8T3D5V0</accession>
<dbReference type="Pfam" id="PF01429">
    <property type="entry name" value="MBD"/>
    <property type="match status" value="1"/>
</dbReference>
<evidence type="ECO:0000313" key="14">
    <source>
        <dbReference type="Proteomes" id="UP000829720"/>
    </source>
</evidence>
<dbReference type="GO" id="GO:0005654">
    <property type="term" value="C:nucleoplasm"/>
    <property type="evidence" value="ECO:0007669"/>
    <property type="project" value="UniProtKB-ARBA"/>
</dbReference>
<dbReference type="InterPro" id="IPR002857">
    <property type="entry name" value="Znf_CXXC"/>
</dbReference>
<organism evidence="13 14">
    <name type="scientific">Albula goreensis</name>
    <dbReference type="NCBI Taxonomy" id="1534307"/>
    <lineage>
        <taxon>Eukaryota</taxon>
        <taxon>Metazoa</taxon>
        <taxon>Chordata</taxon>
        <taxon>Craniata</taxon>
        <taxon>Vertebrata</taxon>
        <taxon>Euteleostomi</taxon>
        <taxon>Actinopterygii</taxon>
        <taxon>Neopterygii</taxon>
        <taxon>Teleostei</taxon>
        <taxon>Albuliformes</taxon>
        <taxon>Albulidae</taxon>
        <taxon>Albula</taxon>
    </lineage>
</organism>
<sequence>MSAGPPDPLIVKSGREEGRMGGGDRKADGQASEAAAGEEGRAETAERPVPEGQAPPAGTKGHADTEAGDELQKLGGEPGEPPGDWLEPLEDDEVEDEDKGSVDLDVPPQVNGRREAETERLIGWAGRIGSGERKHIKRDNGDDLGLNRRKLRKAVFGEKWVDWPLLAKGWKRREVFRRSGFSMGKTDTYYMSPKGERVRSKIELVKLVAGAVDLSNFDYKTGVFLEEASARVKRKRLRTENAASTEDGTPSERSFSSEKTGTPERTHTPQSQSQSRVATPQRPVLSPAQATTTASPHFPNSFCSPPRLVRASPLDVTPTGNPGDTNTTSHLFGEFSPQRLSAGSTPSRDVPLPQLSPGWLSSSLAPLSPTSSPERDCDAALEGRGAMKSSPCLQPAGHIGYAGTSGPLVYGCSICGNSYPGMVFRRPDQKSYCPKCKSEKKDSPRNIVFRKWLPCGQCRACQVTQDCGTCASCRHALFNPASLKPVRCRRRKCLCPIRKVGQGQWVLGRSSQEKEAASSPSKSTNKISKYGRKLKLSKLKKQIASDVMRSPRALQKEYAETKRFKKQYAVPQYSDNEDFPGYYDDIDDMESGPKKRNRRACWKCDACLRTTDCGRCDFCMDKPKFGGRNKKRQKCRLRQCQSHAMRHLLPFQVGGKPRKRERSPRYRYSNRRMEPSWDDMELTNDEDEEGYIGTLRPGVYEFEHDEEDDDDRSEADHDTSVELQQMNSFLHYNPNNGALSSDELYISNYPLHMQDGYQTDSGGLKISNLLQLPANNNLDASQPLPSPQDPEVLYNQASLPAESQNVPETFRKTGKEATRLALGDDVEVVQVDTAEESEEPEFTPVITQIFSLASGSPAVSEEERELLGLLEALRLTVLPPHWVGLMVEGPRLQLLQCSKLSTMADTVLQIEPGFFYRISVQDQPLLLTHPLYEAHPPRLDAAEQVVAALLDLEQYTVCQGYPACVPRPEHDPVLYVRAAACQLLVPQTEERCDKCDVTQLVL</sequence>
<feature type="compositionally biased region" description="Low complexity" evidence="10">
    <location>
        <begin position="355"/>
        <end position="372"/>
    </location>
</feature>
<feature type="compositionally biased region" description="Basic and acidic residues" evidence="10">
    <location>
        <begin position="38"/>
        <end position="49"/>
    </location>
</feature>
<evidence type="ECO:0000256" key="7">
    <source>
        <dbReference type="ARBA" id="ARBA00023163"/>
    </source>
</evidence>
<dbReference type="PROSITE" id="PS50982">
    <property type="entry name" value="MBD"/>
    <property type="match status" value="1"/>
</dbReference>
<protein>
    <recommendedName>
        <fullName evidence="15">Methyl-CpG-binding domain protein 1</fullName>
    </recommendedName>
</protein>
<dbReference type="InterPro" id="IPR001739">
    <property type="entry name" value="Methyl_CpG_DNA-bd"/>
</dbReference>
<evidence type="ECO:0000313" key="13">
    <source>
        <dbReference type="EMBL" id="KAI1892999.1"/>
    </source>
</evidence>
<evidence type="ECO:0000259" key="12">
    <source>
        <dbReference type="PROSITE" id="PS51058"/>
    </source>
</evidence>
<feature type="domain" description="MBD" evidence="11">
    <location>
        <begin position="156"/>
        <end position="224"/>
    </location>
</feature>
<proteinExistence type="predicted"/>
<reference evidence="13" key="1">
    <citation type="submission" date="2021-01" db="EMBL/GenBank/DDBJ databases">
        <authorList>
            <person name="Zahm M."/>
            <person name="Roques C."/>
            <person name="Cabau C."/>
            <person name="Klopp C."/>
            <person name="Donnadieu C."/>
            <person name="Jouanno E."/>
            <person name="Lampietro C."/>
            <person name="Louis A."/>
            <person name="Herpin A."/>
            <person name="Echchiki A."/>
            <person name="Berthelot C."/>
            <person name="Parey E."/>
            <person name="Roest-Crollius H."/>
            <person name="Braasch I."/>
            <person name="Postlethwait J."/>
            <person name="Bobe J."/>
            <person name="Montfort J."/>
            <person name="Bouchez O."/>
            <person name="Begum T."/>
            <person name="Mejri S."/>
            <person name="Adams A."/>
            <person name="Chen W.-J."/>
            <person name="Guiguen Y."/>
        </authorList>
    </citation>
    <scope>NUCLEOTIDE SEQUENCE</scope>
    <source>
        <tissue evidence="13">Blood</tissue>
    </source>
</reference>
<feature type="compositionally biased region" description="Polar residues" evidence="10">
    <location>
        <begin position="241"/>
        <end position="260"/>
    </location>
</feature>
<evidence type="ECO:0000256" key="6">
    <source>
        <dbReference type="ARBA" id="ARBA00023125"/>
    </source>
</evidence>
<keyword evidence="5" id="KW-0805">Transcription regulation</keyword>
<evidence type="ECO:0000256" key="8">
    <source>
        <dbReference type="ARBA" id="ARBA00023242"/>
    </source>
</evidence>
<evidence type="ECO:0000256" key="3">
    <source>
        <dbReference type="ARBA" id="ARBA00022771"/>
    </source>
</evidence>
<evidence type="ECO:0000259" key="11">
    <source>
        <dbReference type="PROSITE" id="PS50982"/>
    </source>
</evidence>
<dbReference type="SUPFAM" id="SSF54171">
    <property type="entry name" value="DNA-binding domain"/>
    <property type="match status" value="1"/>
</dbReference>
<dbReference type="PANTHER" id="PTHR12396:SF57">
    <property type="entry name" value="METHYL-CPG-BINDING DOMAIN PROTEIN 1"/>
    <property type="match status" value="1"/>
</dbReference>